<accession>A0A8J3VBA2</accession>
<dbReference type="InterPro" id="IPR023393">
    <property type="entry name" value="START-like_dom_sf"/>
</dbReference>
<evidence type="ECO:0008006" key="4">
    <source>
        <dbReference type="Google" id="ProtNLM"/>
    </source>
</evidence>
<evidence type="ECO:0000313" key="2">
    <source>
        <dbReference type="EMBL" id="GIG83818.1"/>
    </source>
</evidence>
<dbReference type="Gene3D" id="3.30.530.20">
    <property type="match status" value="1"/>
</dbReference>
<dbReference type="EMBL" id="BONV01000043">
    <property type="protein sequence ID" value="GIG83818.1"/>
    <property type="molecule type" value="Genomic_DNA"/>
</dbReference>
<keyword evidence="3" id="KW-1185">Reference proteome</keyword>
<feature type="chain" id="PRO_5039037773" description="Polyketide cyclase / dehydrase and lipid transport" evidence="1">
    <location>
        <begin position="29"/>
        <end position="215"/>
    </location>
</feature>
<organism evidence="2 3">
    <name type="scientific">Planotetraspora kaengkrachanensis</name>
    <dbReference type="NCBI Taxonomy" id="575193"/>
    <lineage>
        <taxon>Bacteria</taxon>
        <taxon>Bacillati</taxon>
        <taxon>Actinomycetota</taxon>
        <taxon>Actinomycetes</taxon>
        <taxon>Streptosporangiales</taxon>
        <taxon>Streptosporangiaceae</taxon>
        <taxon>Planotetraspora</taxon>
    </lineage>
</organism>
<comment type="caution">
    <text evidence="2">The sequence shown here is derived from an EMBL/GenBank/DDBJ whole genome shotgun (WGS) entry which is preliminary data.</text>
</comment>
<dbReference type="SUPFAM" id="SSF55961">
    <property type="entry name" value="Bet v1-like"/>
    <property type="match status" value="1"/>
</dbReference>
<protein>
    <recommendedName>
        <fullName evidence="4">Polyketide cyclase / dehydrase and lipid transport</fullName>
    </recommendedName>
</protein>
<keyword evidence="1" id="KW-0732">Signal</keyword>
<feature type="signal peptide" evidence="1">
    <location>
        <begin position="1"/>
        <end position="28"/>
    </location>
</feature>
<name>A0A8J3VBA2_9ACTN</name>
<evidence type="ECO:0000313" key="3">
    <source>
        <dbReference type="Proteomes" id="UP000630097"/>
    </source>
</evidence>
<dbReference type="AlphaFoldDB" id="A0A8J3VBA2"/>
<gene>
    <name evidence="2" type="ORF">Pka01_69450</name>
</gene>
<dbReference type="RefSeq" id="WP_203887103.1">
    <property type="nucleotide sequence ID" value="NZ_BAABHH010000005.1"/>
</dbReference>
<reference evidence="2 3" key="1">
    <citation type="submission" date="2021-01" db="EMBL/GenBank/DDBJ databases">
        <title>Whole genome shotgun sequence of Planotetraspora kaengkrachanensis NBRC 104272.</title>
        <authorList>
            <person name="Komaki H."/>
            <person name="Tamura T."/>
        </authorList>
    </citation>
    <scope>NUCLEOTIDE SEQUENCE [LARGE SCALE GENOMIC DNA]</scope>
    <source>
        <strain evidence="2 3">NBRC 104272</strain>
    </source>
</reference>
<proteinExistence type="predicted"/>
<evidence type="ECO:0000256" key="1">
    <source>
        <dbReference type="SAM" id="SignalP"/>
    </source>
</evidence>
<dbReference type="Proteomes" id="UP000630097">
    <property type="component" value="Unassembled WGS sequence"/>
</dbReference>
<sequence>MKKFLRLLAAPLFVATAMVASLSLPANADAVDTDPEIAAQWQTAWDTYKFAEVTPPPPPESGRSRTTTSISVTIDGSAKDVFDAYSNINNHIGRAAFLKRVVTHKQFTDCDVRYINFTAIEDVPFEGTVVSLATHAQQRLHRDDLFYETDTWSEPNVVTHQKITFTKLSGGRTKVTERLTFEADTSLIDFVVTNGVASHQQTQTALKQAIESGVL</sequence>